<dbReference type="InterPro" id="IPR029058">
    <property type="entry name" value="AB_hydrolase_fold"/>
</dbReference>
<evidence type="ECO:0000313" key="4">
    <source>
        <dbReference type="Proteomes" id="UP000247810"/>
    </source>
</evidence>
<keyword evidence="1" id="KW-0378">Hydrolase</keyword>
<evidence type="ECO:0000256" key="1">
    <source>
        <dbReference type="ARBA" id="ARBA00022801"/>
    </source>
</evidence>
<keyword evidence="2" id="KW-1015">Disulfide bond</keyword>
<organism evidence="3 4">
    <name type="scientific">Aspergillus ellipticus CBS 707.79</name>
    <dbReference type="NCBI Taxonomy" id="1448320"/>
    <lineage>
        <taxon>Eukaryota</taxon>
        <taxon>Fungi</taxon>
        <taxon>Dikarya</taxon>
        <taxon>Ascomycota</taxon>
        <taxon>Pezizomycotina</taxon>
        <taxon>Eurotiomycetes</taxon>
        <taxon>Eurotiomycetidae</taxon>
        <taxon>Eurotiales</taxon>
        <taxon>Aspergillaceae</taxon>
        <taxon>Aspergillus</taxon>
        <taxon>Aspergillus subgen. Circumdati</taxon>
    </lineage>
</organism>
<dbReference type="VEuPathDB" id="FungiDB:BO71DRAFT_365262"/>
<name>A0A319CT49_9EURO</name>
<protein>
    <recommendedName>
        <fullName evidence="5">Cutinase</fullName>
    </recommendedName>
</protein>
<evidence type="ECO:0000313" key="3">
    <source>
        <dbReference type="EMBL" id="PYH88506.1"/>
    </source>
</evidence>
<reference evidence="3 4" key="1">
    <citation type="submission" date="2018-02" db="EMBL/GenBank/DDBJ databases">
        <title>The genomes of Aspergillus section Nigri reveals drivers in fungal speciation.</title>
        <authorList>
            <consortium name="DOE Joint Genome Institute"/>
            <person name="Vesth T.C."/>
            <person name="Nybo J."/>
            <person name="Theobald S."/>
            <person name="Brandl J."/>
            <person name="Frisvad J.C."/>
            <person name="Nielsen K.F."/>
            <person name="Lyhne E.K."/>
            <person name="Kogle M.E."/>
            <person name="Kuo A."/>
            <person name="Riley R."/>
            <person name="Clum A."/>
            <person name="Nolan M."/>
            <person name="Lipzen A."/>
            <person name="Salamov A."/>
            <person name="Henrissat B."/>
            <person name="Wiebenga A."/>
            <person name="De vries R.P."/>
            <person name="Grigoriev I.V."/>
            <person name="Mortensen U.H."/>
            <person name="Andersen M.R."/>
            <person name="Baker S.E."/>
        </authorList>
    </citation>
    <scope>NUCLEOTIDE SEQUENCE [LARGE SCALE GENOMIC DNA]</scope>
    <source>
        <strain evidence="3 4">CBS 707.79</strain>
    </source>
</reference>
<proteinExistence type="predicted"/>
<dbReference type="SUPFAM" id="SSF53474">
    <property type="entry name" value="alpha/beta-Hydrolases"/>
    <property type="match status" value="1"/>
</dbReference>
<dbReference type="AlphaFoldDB" id="A0A319CT49"/>
<dbReference type="OrthoDB" id="2586582at2759"/>
<sequence>MTKALADSLLQAIPGSKAIAIDYPAARNYINNTYDDTSVRTGVQGALKIIKDSGVRCPLSEIVLLGYSQGAHVLADLLCNTDRAGYYSMLGI</sequence>
<dbReference type="GO" id="GO:0052689">
    <property type="term" value="F:carboxylic ester hydrolase activity"/>
    <property type="evidence" value="ECO:0007669"/>
    <property type="project" value="UniProtKB-ARBA"/>
</dbReference>
<dbReference type="PANTHER" id="PTHR33630">
    <property type="entry name" value="CUTINASE RV1984C-RELATED-RELATED"/>
    <property type="match status" value="1"/>
</dbReference>
<dbReference type="PANTHER" id="PTHR33630:SF9">
    <property type="entry name" value="CUTINASE 4"/>
    <property type="match status" value="1"/>
</dbReference>
<dbReference type="Gene3D" id="3.40.50.1820">
    <property type="entry name" value="alpha/beta hydrolase"/>
    <property type="match status" value="1"/>
</dbReference>
<dbReference type="InterPro" id="IPR000675">
    <property type="entry name" value="Cutinase/axe"/>
</dbReference>
<evidence type="ECO:0000256" key="2">
    <source>
        <dbReference type="ARBA" id="ARBA00023157"/>
    </source>
</evidence>
<evidence type="ECO:0008006" key="5">
    <source>
        <dbReference type="Google" id="ProtNLM"/>
    </source>
</evidence>
<gene>
    <name evidence="3" type="ORF">BO71DRAFT_365262</name>
</gene>
<dbReference type="Pfam" id="PF01083">
    <property type="entry name" value="Cutinase"/>
    <property type="match status" value="1"/>
</dbReference>
<accession>A0A319CT49</accession>
<dbReference type="EMBL" id="KZ826086">
    <property type="protein sequence ID" value="PYH88506.1"/>
    <property type="molecule type" value="Genomic_DNA"/>
</dbReference>
<keyword evidence="4" id="KW-1185">Reference proteome</keyword>
<dbReference type="Proteomes" id="UP000247810">
    <property type="component" value="Unassembled WGS sequence"/>
</dbReference>